<gene>
    <name evidence="1" type="ORF">ACFSUF_02905</name>
</gene>
<comment type="caution">
    <text evidence="1">The sequence shown here is derived from an EMBL/GenBank/DDBJ whole genome shotgun (WGS) entry which is preliminary data.</text>
</comment>
<name>A0ABW5PA43_9BACL</name>
<reference evidence="2" key="1">
    <citation type="journal article" date="2019" name="Int. J. Syst. Evol. Microbiol.">
        <title>The Global Catalogue of Microorganisms (GCM) 10K type strain sequencing project: providing services to taxonomists for standard genome sequencing and annotation.</title>
        <authorList>
            <consortium name="The Broad Institute Genomics Platform"/>
            <consortium name="The Broad Institute Genome Sequencing Center for Infectious Disease"/>
            <person name="Wu L."/>
            <person name="Ma J."/>
        </authorList>
    </citation>
    <scope>NUCLEOTIDE SEQUENCE [LARGE SCALE GENOMIC DNA]</scope>
    <source>
        <strain evidence="2">KCTC 3950</strain>
    </source>
</reference>
<sequence length="403" mass="46477">MIQLTNRQARQFLLLKHGLLGDYRFTGKQGVLDFVRQAGCIQFDPIDVCGKNAELVLQSRVKGFTKSMLNELLYKDRLLMDYPDKNLAIIPVEDWPYFERYRQAARLHAKRYPEMEALTEQVRTLIQSQGTLSSDDFTLDGNFDWHSAIHWSGGNNTARSVLEQMYSTGELIIHHKKGTRKYYDFSEKYIHPDLINAPEPLESDLEHHKWRVLRRIGAIGLLWNRGSDALLNIWGLKAEQRNEVFRQLLHQASIVAVAVEQMKDVLYCRVEDLPLIETVLQNPEPALRCELIAPLDNLIWDRKLINQLFGFDYTWEIYTPAAKRKFGYYVLPILYGESLVGRAEVIVERKTSTLSVKNIWYESDIKPTKQLRLALNKSLKKFALFNGCETILAESAVSAGLTV</sequence>
<dbReference type="PANTHER" id="PTHR30528:SF0">
    <property type="entry name" value="CYTOPLASMIC PROTEIN"/>
    <property type="match status" value="1"/>
</dbReference>
<protein>
    <submittedName>
        <fullName evidence="1">Winged helix-turn-helix domain-containing protein</fullName>
    </submittedName>
</protein>
<keyword evidence="2" id="KW-1185">Reference proteome</keyword>
<dbReference type="EMBL" id="JBHUME010000002">
    <property type="protein sequence ID" value="MFD2611368.1"/>
    <property type="molecule type" value="Genomic_DNA"/>
</dbReference>
<organism evidence="1 2">
    <name type="scientific">Paenibacillus gansuensis</name>
    <dbReference type="NCBI Taxonomy" id="306542"/>
    <lineage>
        <taxon>Bacteria</taxon>
        <taxon>Bacillati</taxon>
        <taxon>Bacillota</taxon>
        <taxon>Bacilli</taxon>
        <taxon>Bacillales</taxon>
        <taxon>Paenibacillaceae</taxon>
        <taxon>Paenibacillus</taxon>
    </lineage>
</organism>
<dbReference type="Pfam" id="PF06224">
    <property type="entry name" value="AlkZ-like"/>
    <property type="match status" value="1"/>
</dbReference>
<accession>A0ABW5PA43</accession>
<evidence type="ECO:0000313" key="2">
    <source>
        <dbReference type="Proteomes" id="UP001597541"/>
    </source>
</evidence>
<dbReference type="RefSeq" id="WP_377599913.1">
    <property type="nucleotide sequence ID" value="NZ_JBHUME010000002.1"/>
</dbReference>
<evidence type="ECO:0000313" key="1">
    <source>
        <dbReference type="EMBL" id="MFD2611368.1"/>
    </source>
</evidence>
<proteinExistence type="predicted"/>
<dbReference type="Proteomes" id="UP001597541">
    <property type="component" value="Unassembled WGS sequence"/>
</dbReference>
<dbReference type="PANTHER" id="PTHR30528">
    <property type="entry name" value="CYTOPLASMIC PROTEIN"/>
    <property type="match status" value="1"/>
</dbReference>
<dbReference type="InterPro" id="IPR009351">
    <property type="entry name" value="AlkZ-like"/>
</dbReference>